<proteinExistence type="inferred from homology"/>
<accession>A0AAV6PXX4</accession>
<dbReference type="PANTHER" id="PTHR12035">
    <property type="entry name" value="SIALIC ACID BINDING IMMUNOGLOBULIN-LIKE LECTIN"/>
    <property type="match status" value="1"/>
</dbReference>
<dbReference type="SMART" id="SM00409">
    <property type="entry name" value="IG"/>
    <property type="match status" value="4"/>
</dbReference>
<feature type="region of interest" description="Disordered" evidence="11">
    <location>
        <begin position="688"/>
        <end position="744"/>
    </location>
</feature>
<dbReference type="Proteomes" id="UP000693946">
    <property type="component" value="Linkage Group LG9"/>
</dbReference>
<dbReference type="InterPro" id="IPR003598">
    <property type="entry name" value="Ig_sub2"/>
</dbReference>
<evidence type="ECO:0000256" key="8">
    <source>
        <dbReference type="ARBA" id="ARBA00023157"/>
    </source>
</evidence>
<evidence type="ECO:0000256" key="6">
    <source>
        <dbReference type="ARBA" id="ARBA00022989"/>
    </source>
</evidence>
<keyword evidence="4" id="KW-0677">Repeat</keyword>
<feature type="domain" description="Ig-like" evidence="13">
    <location>
        <begin position="191"/>
        <end position="271"/>
    </location>
</feature>
<comment type="similarity">
    <text evidence="10">Belongs to the immunoglobulin superfamily. SIGLEC (sialic acid binding Ig-like lectin) family.</text>
</comment>
<keyword evidence="5" id="KW-0130">Cell adhesion</keyword>
<evidence type="ECO:0000256" key="4">
    <source>
        <dbReference type="ARBA" id="ARBA00022737"/>
    </source>
</evidence>
<dbReference type="InterPro" id="IPR003006">
    <property type="entry name" value="Ig/MHC_CS"/>
</dbReference>
<sequence>MTGSFMAETEKSLLMIITTIQTKLHCGGRSSTDMRMFVLTWATLLFSGTSIHAGASEWGQETCSDEFCVTLAEKEITAVAGLCVVIPCYFTTPDTFLPNNLVWYKCEATKRRCGDADTIFRTNMFNRKIQSGFRGRVSLLEPDVKNNCTIIISNLKESDSGSYQLRINGFLSGYTFLPRATVSVKGLSQRPTVRISDLKVGQLTYVSCTAPSLCLESDPEITWIWSGAGKNETHITGNSTAFKFENQRHSSTLTFHPSAEHHGTNITCKINFRGDVTTEETVTLMVTYVKEVQITKTASVKEGQTLNLTCSVESFPPSLILWTKFSGYDIQNGTENNEQKDAELLKVEESGTATLSIANVTAEDSGLYICKVKHLNDTLKKHVNVTVIYVREPWITGDTTVKEGDVLNLTCSTDSFPPSLISWTKLGFPGTNLHTDTGSATLIIPNVTAEHSGRYVCSTKHLDTAMTINADVTVTWFSKILKTSGCKAELDVLTCVCISEGLPLPAITWPLLRNYTEYSTTVTVSNHMVNSTLILTVKGHQNISVECVSSNENGEARENLNICINPSDKDDQLMTVFKKFPCWLETIVAFLTGILLCATISCLVQRCHRKKQQSSRFNLDETLEMVTNQEDPLTYDGQAQEHHQMHSQEEVEYECVVRRALQPSGEPTNVEYANIDFSLLKRKTARDAAKNQETTETEYSEIKQVTKHREDDGKEHELLEGKEAVMEEDGETKKIPDEGEGEDMAVYSAVKDTMAEM</sequence>
<feature type="domain" description="Ig-like" evidence="13">
    <location>
        <begin position="280"/>
        <end position="386"/>
    </location>
</feature>
<evidence type="ECO:0000256" key="11">
    <source>
        <dbReference type="SAM" id="MobiDB-lite"/>
    </source>
</evidence>
<dbReference type="InterPro" id="IPR013162">
    <property type="entry name" value="CD80_C2-set"/>
</dbReference>
<feature type="domain" description="Ig-like" evidence="13">
    <location>
        <begin position="393"/>
        <end position="473"/>
    </location>
</feature>
<dbReference type="SMART" id="SM00408">
    <property type="entry name" value="IGc2"/>
    <property type="match status" value="2"/>
</dbReference>
<feature type="transmembrane region" description="Helical" evidence="12">
    <location>
        <begin position="583"/>
        <end position="604"/>
    </location>
</feature>
<dbReference type="InterPro" id="IPR007110">
    <property type="entry name" value="Ig-like_dom"/>
</dbReference>
<dbReference type="Pfam" id="PF13927">
    <property type="entry name" value="Ig_3"/>
    <property type="match status" value="2"/>
</dbReference>
<keyword evidence="3" id="KW-0430">Lectin</keyword>
<keyword evidence="15" id="KW-1185">Reference proteome</keyword>
<gene>
    <name evidence="14" type="ORF">JOB18_049114</name>
</gene>
<organism evidence="14 15">
    <name type="scientific">Solea senegalensis</name>
    <name type="common">Senegalese sole</name>
    <dbReference type="NCBI Taxonomy" id="28829"/>
    <lineage>
        <taxon>Eukaryota</taxon>
        <taxon>Metazoa</taxon>
        <taxon>Chordata</taxon>
        <taxon>Craniata</taxon>
        <taxon>Vertebrata</taxon>
        <taxon>Euteleostomi</taxon>
        <taxon>Actinopterygii</taxon>
        <taxon>Neopterygii</taxon>
        <taxon>Teleostei</taxon>
        <taxon>Neoteleostei</taxon>
        <taxon>Acanthomorphata</taxon>
        <taxon>Carangaria</taxon>
        <taxon>Pleuronectiformes</taxon>
        <taxon>Pleuronectoidei</taxon>
        <taxon>Soleidae</taxon>
        <taxon>Solea</taxon>
    </lineage>
</organism>
<dbReference type="PROSITE" id="PS50835">
    <property type="entry name" value="IG_LIKE"/>
    <property type="match status" value="3"/>
</dbReference>
<dbReference type="PROSITE" id="PS00290">
    <property type="entry name" value="IG_MHC"/>
    <property type="match status" value="1"/>
</dbReference>
<dbReference type="EMBL" id="JAGKHQ010000021">
    <property type="protein sequence ID" value="KAG7476214.1"/>
    <property type="molecule type" value="Genomic_DNA"/>
</dbReference>
<evidence type="ECO:0000256" key="3">
    <source>
        <dbReference type="ARBA" id="ARBA00022734"/>
    </source>
</evidence>
<evidence type="ECO:0000256" key="5">
    <source>
        <dbReference type="ARBA" id="ARBA00022889"/>
    </source>
</evidence>
<keyword evidence="2 12" id="KW-0812">Transmembrane</keyword>
<evidence type="ECO:0000259" key="13">
    <source>
        <dbReference type="PROSITE" id="PS50835"/>
    </source>
</evidence>
<evidence type="ECO:0000256" key="12">
    <source>
        <dbReference type="SAM" id="Phobius"/>
    </source>
</evidence>
<dbReference type="Pfam" id="PF08205">
    <property type="entry name" value="C2-set_2"/>
    <property type="match status" value="1"/>
</dbReference>
<keyword evidence="8" id="KW-1015">Disulfide bond</keyword>
<evidence type="ECO:0000313" key="15">
    <source>
        <dbReference type="Proteomes" id="UP000693946"/>
    </source>
</evidence>
<comment type="subcellular location">
    <subcellularLocation>
        <location evidence="1">Membrane</location>
        <topology evidence="1">Single-pass type I membrane protein</topology>
    </subcellularLocation>
</comment>
<evidence type="ECO:0000256" key="2">
    <source>
        <dbReference type="ARBA" id="ARBA00022692"/>
    </source>
</evidence>
<dbReference type="InterPro" id="IPR051036">
    <property type="entry name" value="SIGLEC"/>
</dbReference>
<dbReference type="InterPro" id="IPR013106">
    <property type="entry name" value="Ig_V-set"/>
</dbReference>
<dbReference type="CDD" id="cd00096">
    <property type="entry name" value="Ig"/>
    <property type="match status" value="1"/>
</dbReference>
<evidence type="ECO:0000256" key="7">
    <source>
        <dbReference type="ARBA" id="ARBA00023136"/>
    </source>
</evidence>
<reference evidence="14 15" key="1">
    <citation type="journal article" date="2021" name="Sci. Rep.">
        <title>Chromosome anchoring in Senegalese sole (Solea senegalensis) reveals sex-associated markers and genome rearrangements in flatfish.</title>
        <authorList>
            <person name="Guerrero-Cozar I."/>
            <person name="Gomez-Garrido J."/>
            <person name="Berbel C."/>
            <person name="Martinez-Blanch J.F."/>
            <person name="Alioto T."/>
            <person name="Claros M.G."/>
            <person name="Gagnaire P.A."/>
            <person name="Manchado M."/>
        </authorList>
    </citation>
    <scope>NUCLEOTIDE SEQUENCE [LARGE SCALE GENOMIC DNA]</scope>
    <source>
        <strain evidence="14">Sse05_10M</strain>
    </source>
</reference>
<dbReference type="PANTHER" id="PTHR12035:SF128">
    <property type="entry name" value="BRANCHED CHAIN KETO ACID DEHYDROGENASE E1 SUBUNIT BETA,-LIKE-RELATED"/>
    <property type="match status" value="1"/>
</dbReference>
<evidence type="ECO:0000313" key="14">
    <source>
        <dbReference type="EMBL" id="KAG7476214.1"/>
    </source>
</evidence>
<feature type="compositionally biased region" description="Basic and acidic residues" evidence="11">
    <location>
        <begin position="707"/>
        <end position="737"/>
    </location>
</feature>
<keyword evidence="6 12" id="KW-1133">Transmembrane helix</keyword>
<dbReference type="GO" id="GO:0005886">
    <property type="term" value="C:plasma membrane"/>
    <property type="evidence" value="ECO:0007669"/>
    <property type="project" value="TreeGrafter"/>
</dbReference>
<comment type="caution">
    <text evidence="14">The sequence shown here is derived from an EMBL/GenBank/DDBJ whole genome shotgun (WGS) entry which is preliminary data.</text>
</comment>
<evidence type="ECO:0000256" key="1">
    <source>
        <dbReference type="ARBA" id="ARBA00004479"/>
    </source>
</evidence>
<protein>
    <submittedName>
        <fullName evidence="14">Sialic acid-binding Ig-like lectin 10</fullName>
    </submittedName>
</protein>
<dbReference type="InterPro" id="IPR003599">
    <property type="entry name" value="Ig_sub"/>
</dbReference>
<dbReference type="GO" id="GO:0033691">
    <property type="term" value="F:sialic acid binding"/>
    <property type="evidence" value="ECO:0007669"/>
    <property type="project" value="TreeGrafter"/>
</dbReference>
<dbReference type="AlphaFoldDB" id="A0AAV6PXX4"/>
<evidence type="ECO:0000256" key="9">
    <source>
        <dbReference type="ARBA" id="ARBA00023319"/>
    </source>
</evidence>
<keyword evidence="7 12" id="KW-0472">Membrane</keyword>
<name>A0AAV6PXX4_SOLSE</name>
<evidence type="ECO:0000256" key="10">
    <source>
        <dbReference type="ARBA" id="ARBA00038361"/>
    </source>
</evidence>
<keyword evidence="9" id="KW-0393">Immunoglobulin domain</keyword>
<dbReference type="GO" id="GO:0030246">
    <property type="term" value="F:carbohydrate binding"/>
    <property type="evidence" value="ECO:0007669"/>
    <property type="project" value="UniProtKB-KW"/>
</dbReference>
<dbReference type="Pfam" id="PF07686">
    <property type="entry name" value="V-set"/>
    <property type="match status" value="1"/>
</dbReference>
<dbReference type="GO" id="GO:0007155">
    <property type="term" value="P:cell adhesion"/>
    <property type="evidence" value="ECO:0007669"/>
    <property type="project" value="UniProtKB-KW"/>
</dbReference>